<evidence type="ECO:0000256" key="11">
    <source>
        <dbReference type="ARBA" id="ARBA00039461"/>
    </source>
</evidence>
<evidence type="ECO:0000313" key="15">
    <source>
        <dbReference type="EMBL" id="GIJ73927.1"/>
    </source>
</evidence>
<evidence type="ECO:0000256" key="6">
    <source>
        <dbReference type="ARBA" id="ARBA00023277"/>
    </source>
</evidence>
<dbReference type="SUPFAM" id="SSF142764">
    <property type="entry name" value="YgbK-like"/>
    <property type="match status" value="1"/>
</dbReference>
<name>A0A8J4A3M2_9ACTN</name>
<comment type="caution">
    <text evidence="15">The sequence shown here is derived from an EMBL/GenBank/DDBJ whole genome shotgun (WGS) entry which is preliminary data.</text>
</comment>
<keyword evidence="2" id="KW-0808">Transferase</keyword>
<evidence type="ECO:0000256" key="4">
    <source>
        <dbReference type="ARBA" id="ARBA00022777"/>
    </source>
</evidence>
<evidence type="ECO:0000256" key="10">
    <source>
        <dbReference type="ARBA" id="ARBA00039095"/>
    </source>
</evidence>
<evidence type="ECO:0000259" key="13">
    <source>
        <dbReference type="Pfam" id="PF07005"/>
    </source>
</evidence>
<evidence type="ECO:0000256" key="1">
    <source>
        <dbReference type="ARBA" id="ARBA00005715"/>
    </source>
</evidence>
<dbReference type="InterPro" id="IPR010737">
    <property type="entry name" value="4-carb_acid_sugar_kinase_N"/>
</dbReference>
<evidence type="ECO:0000256" key="8">
    <source>
        <dbReference type="ARBA" id="ARBA00036346"/>
    </source>
</evidence>
<gene>
    <name evidence="15" type="ORF">Voc01_088440</name>
</gene>
<dbReference type="GO" id="GO:0005524">
    <property type="term" value="F:ATP binding"/>
    <property type="evidence" value="ECO:0007669"/>
    <property type="project" value="UniProtKB-KW"/>
</dbReference>
<dbReference type="AlphaFoldDB" id="A0A8J4A3M2"/>
<protein>
    <recommendedName>
        <fullName evidence="11">3-oxo-tetronate kinase</fullName>
        <ecNumber evidence="10">2.7.1.217</ecNumber>
    </recommendedName>
    <alternativeName>
        <fullName evidence="12">3-dehydrotetronate 4-kinase</fullName>
    </alternativeName>
</protein>
<keyword evidence="16" id="KW-1185">Reference proteome</keyword>
<sequence>MTPWLGVVADDLTGACDLADAVSDAGSSAIVFLGTPALSAPGCDCAVVALKSRTAPVAEAVAASVAAARWLLDAGCDTLYQKYCSTFDSTDEGNIGPVADALAGLLGGVTVGTPATPRVGRTVYNGHLFVGRRLLSDSPLRDHPLTPMRDPDLVRVLGRQAAGAVASIGWPTVAAGPAAVAGALEAVGRGHVIVDALTEGDLDTLAAALLRADRRMVGGAAGLAAALARVRTGGTGAARAVPSVPDGRRLILSGSCSARTREQVAAFDGPLVPLSPLDLAADFDGTVERVLAAIGRAGDGPVLVTSSADPDRVRDAEARLGPGRAAGLLERATAGIAVGAVGTLGVRRLLVAGGETSGAVVGALGVDALRVGPAAGPGLPWMVPDSGPRLALLLKSGNFGEPDLFGTAWAHISA</sequence>
<dbReference type="Pfam" id="PF17042">
    <property type="entry name" value="NBD_C"/>
    <property type="match status" value="1"/>
</dbReference>
<dbReference type="NCBIfam" id="NF043035">
    <property type="entry name" value="OxoTetrKin"/>
    <property type="match status" value="1"/>
</dbReference>
<dbReference type="RefSeq" id="WP_203933740.1">
    <property type="nucleotide sequence ID" value="NZ_BOPH01000126.1"/>
</dbReference>
<evidence type="ECO:0000259" key="14">
    <source>
        <dbReference type="Pfam" id="PF17042"/>
    </source>
</evidence>
<feature type="domain" description="Four-carbon acid sugar kinase N-terminal" evidence="13">
    <location>
        <begin position="5"/>
        <end position="227"/>
    </location>
</feature>
<evidence type="ECO:0000313" key="16">
    <source>
        <dbReference type="Proteomes" id="UP000635606"/>
    </source>
</evidence>
<dbReference type="InterPro" id="IPR050007">
    <property type="entry name" value="OtnK"/>
</dbReference>
<comment type="function">
    <text evidence="9">Catalyzes the ATP-dependent phosphorylation of 3-oxo-tetronate to 3-oxo-tetronate 4-phosphate.</text>
</comment>
<dbReference type="InterPro" id="IPR042213">
    <property type="entry name" value="NBD_C_sf"/>
</dbReference>
<comment type="similarity">
    <text evidence="1">Belongs to the four-carbon acid sugar kinase family.</text>
</comment>
<dbReference type="Pfam" id="PF07005">
    <property type="entry name" value="SBD_N"/>
    <property type="match status" value="1"/>
</dbReference>
<dbReference type="Gene3D" id="3.40.980.20">
    <property type="entry name" value="Four-carbon acid sugar kinase, nucleotide binding domain"/>
    <property type="match status" value="1"/>
</dbReference>
<keyword evidence="3" id="KW-0547">Nucleotide-binding</keyword>
<dbReference type="EC" id="2.7.1.217" evidence="10"/>
<dbReference type="EMBL" id="BOPH01000126">
    <property type="protein sequence ID" value="GIJ73927.1"/>
    <property type="molecule type" value="Genomic_DNA"/>
</dbReference>
<feature type="domain" description="Four-carbon acid sugar kinase nucleotide binding" evidence="14">
    <location>
        <begin position="250"/>
        <end position="405"/>
    </location>
</feature>
<comment type="catalytic activity">
    <reaction evidence="7">
        <text>3-dehydro-L-erythronate + ATP = 3-dehydro-4-O-phospho-L-erythronate + ADP + H(+)</text>
        <dbReference type="Rhea" id="RHEA:52552"/>
        <dbReference type="ChEBI" id="CHEBI:15378"/>
        <dbReference type="ChEBI" id="CHEBI:30616"/>
        <dbReference type="ChEBI" id="CHEBI:136592"/>
        <dbReference type="ChEBI" id="CHEBI:136670"/>
        <dbReference type="ChEBI" id="CHEBI:456216"/>
        <dbReference type="EC" id="2.7.1.217"/>
    </reaction>
</comment>
<proteinExistence type="inferred from homology"/>
<dbReference type="Gene3D" id="3.40.50.10840">
    <property type="entry name" value="Putative sugar-binding, N-terminal domain"/>
    <property type="match status" value="1"/>
</dbReference>
<evidence type="ECO:0000256" key="12">
    <source>
        <dbReference type="ARBA" id="ARBA00041377"/>
    </source>
</evidence>
<keyword evidence="4 15" id="KW-0418">Kinase</keyword>
<evidence type="ECO:0000256" key="5">
    <source>
        <dbReference type="ARBA" id="ARBA00022840"/>
    </source>
</evidence>
<organism evidence="15 16">
    <name type="scientific">Virgisporangium ochraceum</name>
    <dbReference type="NCBI Taxonomy" id="65505"/>
    <lineage>
        <taxon>Bacteria</taxon>
        <taxon>Bacillati</taxon>
        <taxon>Actinomycetota</taxon>
        <taxon>Actinomycetes</taxon>
        <taxon>Micromonosporales</taxon>
        <taxon>Micromonosporaceae</taxon>
        <taxon>Virgisporangium</taxon>
    </lineage>
</organism>
<evidence type="ECO:0000256" key="3">
    <source>
        <dbReference type="ARBA" id="ARBA00022741"/>
    </source>
</evidence>
<keyword evidence="6" id="KW-0119">Carbohydrate metabolism</keyword>
<evidence type="ECO:0000256" key="2">
    <source>
        <dbReference type="ARBA" id="ARBA00022679"/>
    </source>
</evidence>
<evidence type="ECO:0000256" key="7">
    <source>
        <dbReference type="ARBA" id="ARBA00035898"/>
    </source>
</evidence>
<dbReference type="InterPro" id="IPR031475">
    <property type="entry name" value="NBD_C"/>
</dbReference>
<evidence type="ECO:0000256" key="9">
    <source>
        <dbReference type="ARBA" id="ARBA00037335"/>
    </source>
</evidence>
<accession>A0A8J4A3M2</accession>
<keyword evidence="5" id="KW-0067">ATP-binding</keyword>
<comment type="catalytic activity">
    <reaction evidence="8">
        <text>3-dehydro-D-erythronate + ATP = 3-dehydro-4-O-phospho-D-erythronate + ADP + H(+)</text>
        <dbReference type="Rhea" id="RHEA:52556"/>
        <dbReference type="ChEBI" id="CHEBI:15378"/>
        <dbReference type="ChEBI" id="CHEBI:30616"/>
        <dbReference type="ChEBI" id="CHEBI:57958"/>
        <dbReference type="ChEBI" id="CHEBI:136593"/>
        <dbReference type="ChEBI" id="CHEBI:456216"/>
        <dbReference type="EC" id="2.7.1.217"/>
    </reaction>
</comment>
<dbReference type="Proteomes" id="UP000635606">
    <property type="component" value="Unassembled WGS sequence"/>
</dbReference>
<dbReference type="InterPro" id="IPR037051">
    <property type="entry name" value="4-carb_acid_sugar_kinase_N_sf"/>
</dbReference>
<dbReference type="GO" id="GO:0016301">
    <property type="term" value="F:kinase activity"/>
    <property type="evidence" value="ECO:0007669"/>
    <property type="project" value="UniProtKB-KW"/>
</dbReference>
<reference evidence="15" key="1">
    <citation type="submission" date="2021-01" db="EMBL/GenBank/DDBJ databases">
        <title>Whole genome shotgun sequence of Virgisporangium ochraceum NBRC 16418.</title>
        <authorList>
            <person name="Komaki H."/>
            <person name="Tamura T."/>
        </authorList>
    </citation>
    <scope>NUCLEOTIDE SEQUENCE</scope>
    <source>
        <strain evidence="15">NBRC 16418</strain>
    </source>
</reference>